<name>A0ABU5ZZM7_9FLAO</name>
<comment type="similarity">
    <text evidence="6">Belongs to the formate--tetrahydrofolate ligase family.</text>
</comment>
<keyword evidence="2 6" id="KW-0554">One-carbon metabolism</keyword>
<keyword evidence="4 6" id="KW-0547">Nucleotide-binding</keyword>
<evidence type="ECO:0000313" key="8">
    <source>
        <dbReference type="Proteomes" id="UP001327027"/>
    </source>
</evidence>
<evidence type="ECO:0000313" key="7">
    <source>
        <dbReference type="EMBL" id="MEB3347338.1"/>
    </source>
</evidence>
<reference evidence="7 8" key="1">
    <citation type="journal article" date="2013" name="Int. J. Syst. Evol. Microbiol.">
        <title>Aquimarina gracilis sp. nov., isolated from the gut microflora of a mussel, Mytilus coruscus, and emended description of Aquimarina spongiae.</title>
        <authorList>
            <person name="Park S.C."/>
            <person name="Choe H.N."/>
            <person name="Baik K.S."/>
            <person name="Seong C.N."/>
        </authorList>
    </citation>
    <scope>NUCLEOTIDE SEQUENCE [LARGE SCALE GENOMIC DNA]</scope>
    <source>
        <strain evidence="7 8">PSC32</strain>
    </source>
</reference>
<dbReference type="Gene3D" id="3.10.410.10">
    <property type="entry name" value="Formyltetrahydrofolate synthetase, domain 3"/>
    <property type="match status" value="1"/>
</dbReference>
<evidence type="ECO:0000256" key="4">
    <source>
        <dbReference type="ARBA" id="ARBA00022741"/>
    </source>
</evidence>
<dbReference type="HAMAP" id="MF_01543">
    <property type="entry name" value="FTHFS"/>
    <property type="match status" value="1"/>
</dbReference>
<dbReference type="PROSITE" id="PS00721">
    <property type="entry name" value="FTHFS_1"/>
    <property type="match status" value="1"/>
</dbReference>
<evidence type="ECO:0000256" key="2">
    <source>
        <dbReference type="ARBA" id="ARBA00022563"/>
    </source>
</evidence>
<dbReference type="InterPro" id="IPR000559">
    <property type="entry name" value="Formate_THF_ligase"/>
</dbReference>
<dbReference type="EC" id="6.3.4.3" evidence="6"/>
<accession>A0ABU5ZZM7</accession>
<dbReference type="Proteomes" id="UP001327027">
    <property type="component" value="Unassembled WGS sequence"/>
</dbReference>
<comment type="caution">
    <text evidence="7">The sequence shown here is derived from an EMBL/GenBank/DDBJ whole genome shotgun (WGS) entry which is preliminary data.</text>
</comment>
<dbReference type="InterPro" id="IPR027417">
    <property type="entry name" value="P-loop_NTPase"/>
</dbReference>
<dbReference type="RefSeq" id="WP_324181360.1">
    <property type="nucleotide sequence ID" value="NZ_BAABAW010000025.1"/>
</dbReference>
<dbReference type="Gene3D" id="3.30.1510.10">
    <property type="entry name" value="Domain 2, N(10)-formyltetrahydrofolate synthetase"/>
    <property type="match status" value="1"/>
</dbReference>
<comment type="pathway">
    <text evidence="1 6">One-carbon metabolism; tetrahydrofolate interconversion.</text>
</comment>
<keyword evidence="5 6" id="KW-0067">ATP-binding</keyword>
<sequence>MYIMTDLEIAKKVTLKHIDTIANKFGVNPQEIEHYGKYKAKIPLSKININETIKSNLILVSAISPTPAGEGKTTISIGLSEGLNQLGKKTTVVLREPSLGPVFGIKGGATGGGYSQVLPMEDINLHFTGDFAGIEKAHNLLAAIIDNNIQSKTNAIGIDPRTVIWKRVMDLNDRALRRVIVGLGGTTYGIPRETGFDITAASEIMAILCLAEDLTDLKKRLGNIFVGYTFDKKPIYAQDLKAEGAMAVLLKDAIKPNLVQTIEGNPAIIHGGPFANIAQGTNSVIATRMGMTFSDYTVTEAGFGFDLGAEKFFDIKCQSAGLAPKAVVLTTTIRALKYHGGASLDSLTIPDTEALRRGIPNLEKHLENIHKFNVTPVIALNRFTTDSDQEIAMICEFAKSIGVRIAIAEVWAKGGKGALDLAKQVIEVVETNNQQFTPMYDWKNNVTSKIETIAKEIYGAKHVDYTAKAKKDLKTIASLGLEHLPVCIAKTQKSLSDNPILLGRPKDFIITVREIEIAAGAGFLIPITGNIMRMPGLPSHPASEKITIDNEGNISGLF</sequence>
<evidence type="ECO:0000256" key="3">
    <source>
        <dbReference type="ARBA" id="ARBA00022598"/>
    </source>
</evidence>
<dbReference type="EMBL" id="JAYKLX010000008">
    <property type="protein sequence ID" value="MEB3347338.1"/>
    <property type="molecule type" value="Genomic_DNA"/>
</dbReference>
<protein>
    <recommendedName>
        <fullName evidence="6">Formate--tetrahydrofolate ligase</fullName>
        <ecNumber evidence="6">6.3.4.3</ecNumber>
    </recommendedName>
    <alternativeName>
        <fullName evidence="6">Formyltetrahydrofolate synthetase</fullName>
        <shortName evidence="6">FHS</shortName>
        <shortName evidence="6">FTHFS</shortName>
    </alternativeName>
</protein>
<dbReference type="Pfam" id="PF01268">
    <property type="entry name" value="FTHFS"/>
    <property type="match status" value="1"/>
</dbReference>
<dbReference type="GO" id="GO:0004329">
    <property type="term" value="F:formate-tetrahydrofolate ligase activity"/>
    <property type="evidence" value="ECO:0007669"/>
    <property type="project" value="UniProtKB-EC"/>
</dbReference>
<evidence type="ECO:0000256" key="5">
    <source>
        <dbReference type="ARBA" id="ARBA00022840"/>
    </source>
</evidence>
<dbReference type="NCBIfam" id="NF010030">
    <property type="entry name" value="PRK13505.1"/>
    <property type="match status" value="1"/>
</dbReference>
<evidence type="ECO:0000256" key="6">
    <source>
        <dbReference type="HAMAP-Rule" id="MF_01543"/>
    </source>
</evidence>
<gene>
    <name evidence="6" type="primary">fhs</name>
    <name evidence="7" type="ORF">U6A24_17820</name>
</gene>
<dbReference type="Gene3D" id="3.40.50.300">
    <property type="entry name" value="P-loop containing nucleotide triphosphate hydrolases"/>
    <property type="match status" value="1"/>
</dbReference>
<feature type="binding site" evidence="6">
    <location>
        <begin position="66"/>
        <end position="73"/>
    </location>
    <ligand>
        <name>ATP</name>
        <dbReference type="ChEBI" id="CHEBI:30616"/>
    </ligand>
</feature>
<proteinExistence type="inferred from homology"/>
<dbReference type="InterPro" id="IPR020628">
    <property type="entry name" value="Formate_THF_ligase_CS"/>
</dbReference>
<keyword evidence="3 6" id="KW-0436">Ligase</keyword>
<evidence type="ECO:0000256" key="1">
    <source>
        <dbReference type="ARBA" id="ARBA00004777"/>
    </source>
</evidence>
<keyword evidence="8" id="KW-1185">Reference proteome</keyword>
<dbReference type="SUPFAM" id="SSF52540">
    <property type="entry name" value="P-loop containing nucleoside triphosphate hydrolases"/>
    <property type="match status" value="1"/>
</dbReference>
<dbReference type="CDD" id="cd00477">
    <property type="entry name" value="FTHFS"/>
    <property type="match status" value="1"/>
</dbReference>
<comment type="catalytic activity">
    <reaction evidence="6">
        <text>(6S)-5,6,7,8-tetrahydrofolate + formate + ATP = (6R)-10-formyltetrahydrofolate + ADP + phosphate</text>
        <dbReference type="Rhea" id="RHEA:20221"/>
        <dbReference type="ChEBI" id="CHEBI:15740"/>
        <dbReference type="ChEBI" id="CHEBI:30616"/>
        <dbReference type="ChEBI" id="CHEBI:43474"/>
        <dbReference type="ChEBI" id="CHEBI:57453"/>
        <dbReference type="ChEBI" id="CHEBI:195366"/>
        <dbReference type="ChEBI" id="CHEBI:456216"/>
        <dbReference type="EC" id="6.3.4.3"/>
    </reaction>
</comment>
<organism evidence="7 8">
    <name type="scientific">Aquimarina gracilis</name>
    <dbReference type="NCBI Taxonomy" id="874422"/>
    <lineage>
        <taxon>Bacteria</taxon>
        <taxon>Pseudomonadati</taxon>
        <taxon>Bacteroidota</taxon>
        <taxon>Flavobacteriia</taxon>
        <taxon>Flavobacteriales</taxon>
        <taxon>Flavobacteriaceae</taxon>
        <taxon>Aquimarina</taxon>
    </lineage>
</organism>